<dbReference type="PANTHER" id="PTHR16246">
    <property type="entry name" value="HOST CELL FACTOR C1 REGULATOR 1"/>
    <property type="match status" value="1"/>
</dbReference>
<dbReference type="Pfam" id="PF15226">
    <property type="entry name" value="HPIP"/>
    <property type="match status" value="1"/>
</dbReference>
<sequence length="513" mass="55907">MNMPSFTMGQTENEDFPALASTSASQPLNFAHQDFNPGKVASQSPHKQRSPGREQPGRPSTPFPENEVQFVPTFHTMAPDHQPLDGIDLDNPGSVDGSYSAPDAMGATPTLNQANLCFSGHSGDALHHHQPHHQQPGPLFFSQEQAWPPESHKLYYSQSLDLDTSSALHRTNPFVTGQRSASCDASQGSTTPTSPVEKDERIPNSAVRRSRVWKYGRRSSGNHSDRQPFTFSVSASQAGGAIGGIDHSSTRFFGKRSMSSTRHDESWSYEPTTKQFISEERMTAEMHNLSLDGVARQPMIPPPSSSTPSSPSLSSSNLSSAAPSMNLPSTSGQCNHGSSSSNLLRHHRCHHNHRSRTYAEAVLADIERRLDNDSDDEGVEEDMPPNQGDGHRLEMTPQLVTALKCKGASSHMLPQDIVKKIVSSPCMDLVLWRPLSVLNPRLGPDPSLTGPLSPSSSGGSELAPIMEVEVERERAEASSMMQQQPHPYQGIPPAAGDIMQEEALPDFDEDMDL</sequence>
<feature type="region of interest" description="Disordered" evidence="1">
    <location>
        <begin position="177"/>
        <end position="266"/>
    </location>
</feature>
<feature type="region of interest" description="Disordered" evidence="1">
    <location>
        <begin position="294"/>
        <end position="343"/>
    </location>
</feature>
<organism evidence="2 3">
    <name type="scientific">Strongylocentrotus purpuratus</name>
    <name type="common">Purple sea urchin</name>
    <dbReference type="NCBI Taxonomy" id="7668"/>
    <lineage>
        <taxon>Eukaryota</taxon>
        <taxon>Metazoa</taxon>
        <taxon>Echinodermata</taxon>
        <taxon>Eleutherozoa</taxon>
        <taxon>Echinozoa</taxon>
        <taxon>Echinoidea</taxon>
        <taxon>Euechinoidea</taxon>
        <taxon>Echinacea</taxon>
        <taxon>Camarodonta</taxon>
        <taxon>Echinidea</taxon>
        <taxon>Strongylocentrotidae</taxon>
        <taxon>Strongylocentrotus</taxon>
    </lineage>
</organism>
<feature type="region of interest" description="Disordered" evidence="1">
    <location>
        <begin position="123"/>
        <end position="143"/>
    </location>
</feature>
<dbReference type="InterPro" id="IPR029195">
    <property type="entry name" value="HCFC1R1"/>
</dbReference>
<feature type="region of interest" description="Disordered" evidence="1">
    <location>
        <begin position="371"/>
        <end position="392"/>
    </location>
</feature>
<dbReference type="PANTHER" id="PTHR16246:SF2">
    <property type="entry name" value="HOST CELL FACTOR C1 REGULATOR 1"/>
    <property type="match status" value="1"/>
</dbReference>
<reference evidence="2" key="2">
    <citation type="submission" date="2021-01" db="UniProtKB">
        <authorList>
            <consortium name="EnsemblMetazoa"/>
        </authorList>
    </citation>
    <scope>IDENTIFICATION</scope>
</reference>
<evidence type="ECO:0000313" key="3">
    <source>
        <dbReference type="Proteomes" id="UP000007110"/>
    </source>
</evidence>
<dbReference type="AlphaFoldDB" id="A0A7M7PA23"/>
<feature type="compositionally biased region" description="Polar residues" evidence="1">
    <location>
        <begin position="1"/>
        <end position="11"/>
    </location>
</feature>
<feature type="compositionally biased region" description="Basic residues" evidence="1">
    <location>
        <begin position="208"/>
        <end position="217"/>
    </location>
</feature>
<feature type="compositionally biased region" description="Polar residues" evidence="1">
    <location>
        <begin position="177"/>
        <end position="194"/>
    </location>
</feature>
<accession>A0A7M7PA23</accession>
<keyword evidence="3" id="KW-1185">Reference proteome</keyword>
<dbReference type="RefSeq" id="XP_030847689.1">
    <property type="nucleotide sequence ID" value="XM_030991829.1"/>
</dbReference>
<name>A0A7M7PA23_STRPU</name>
<feature type="compositionally biased region" description="Polar residues" evidence="1">
    <location>
        <begin position="219"/>
        <end position="237"/>
    </location>
</feature>
<feature type="compositionally biased region" description="Low complexity" evidence="1">
    <location>
        <begin position="306"/>
        <end position="324"/>
    </location>
</feature>
<feature type="compositionally biased region" description="Acidic residues" evidence="1">
    <location>
        <begin position="373"/>
        <end position="383"/>
    </location>
</feature>
<reference evidence="3" key="1">
    <citation type="submission" date="2015-02" db="EMBL/GenBank/DDBJ databases">
        <title>Genome sequencing for Strongylocentrotus purpuratus.</title>
        <authorList>
            <person name="Murali S."/>
            <person name="Liu Y."/>
            <person name="Vee V."/>
            <person name="English A."/>
            <person name="Wang M."/>
            <person name="Skinner E."/>
            <person name="Han Y."/>
            <person name="Muzny D.M."/>
            <person name="Worley K.C."/>
            <person name="Gibbs R.A."/>
        </authorList>
    </citation>
    <scope>NUCLEOTIDE SEQUENCE</scope>
</reference>
<feature type="region of interest" description="Disordered" evidence="1">
    <location>
        <begin position="1"/>
        <end position="97"/>
    </location>
</feature>
<evidence type="ECO:0000313" key="2">
    <source>
        <dbReference type="EnsemblMetazoa" id="XP_030847689"/>
    </source>
</evidence>
<dbReference type="GeneID" id="100891534"/>
<feature type="region of interest" description="Disordered" evidence="1">
    <location>
        <begin position="470"/>
        <end position="494"/>
    </location>
</feature>
<evidence type="ECO:0000256" key="1">
    <source>
        <dbReference type="SAM" id="MobiDB-lite"/>
    </source>
</evidence>
<protein>
    <submittedName>
        <fullName evidence="2">Uncharacterized protein</fullName>
    </submittedName>
</protein>
<dbReference type="Proteomes" id="UP000007110">
    <property type="component" value="Unassembled WGS sequence"/>
</dbReference>
<feature type="compositionally biased region" description="Polar residues" evidence="1">
    <location>
        <begin position="326"/>
        <end position="337"/>
    </location>
</feature>
<dbReference type="EnsemblMetazoa" id="XM_030991829">
    <property type="protein sequence ID" value="XP_030847689"/>
    <property type="gene ID" value="LOC100891534"/>
</dbReference>
<proteinExistence type="predicted"/>